<evidence type="ECO:0000313" key="10">
    <source>
        <dbReference type="Proteomes" id="UP001595456"/>
    </source>
</evidence>
<evidence type="ECO:0000256" key="6">
    <source>
        <dbReference type="ARBA" id="ARBA00022989"/>
    </source>
</evidence>
<comment type="subcellular location">
    <subcellularLocation>
        <location evidence="1">Cell membrane</location>
        <topology evidence="1">Multi-pass membrane protein</topology>
    </subcellularLocation>
</comment>
<feature type="transmembrane region" description="Helical" evidence="8">
    <location>
        <begin position="96"/>
        <end position="115"/>
    </location>
</feature>
<name>A0ABV7E7J5_9SPHN</name>
<evidence type="ECO:0000256" key="4">
    <source>
        <dbReference type="ARBA" id="ARBA00022475"/>
    </source>
</evidence>
<evidence type="ECO:0000256" key="1">
    <source>
        <dbReference type="ARBA" id="ARBA00004651"/>
    </source>
</evidence>
<feature type="transmembrane region" description="Helical" evidence="8">
    <location>
        <begin position="162"/>
        <end position="182"/>
    </location>
</feature>
<evidence type="ECO:0000256" key="2">
    <source>
        <dbReference type="ARBA" id="ARBA00010110"/>
    </source>
</evidence>
<feature type="transmembrane region" description="Helical" evidence="8">
    <location>
        <begin position="12"/>
        <end position="32"/>
    </location>
</feature>
<dbReference type="Proteomes" id="UP001595456">
    <property type="component" value="Unassembled WGS sequence"/>
</dbReference>
<protein>
    <submittedName>
        <fullName evidence="9">Arsenic resistance protein</fullName>
    </submittedName>
</protein>
<feature type="transmembrane region" description="Helical" evidence="8">
    <location>
        <begin position="38"/>
        <end position="56"/>
    </location>
</feature>
<dbReference type="RefSeq" id="WP_336925654.1">
    <property type="nucleotide sequence ID" value="NZ_JBANRO010000005.1"/>
</dbReference>
<reference evidence="10" key="1">
    <citation type="journal article" date="2019" name="Int. J. Syst. Evol. Microbiol.">
        <title>The Global Catalogue of Microorganisms (GCM) 10K type strain sequencing project: providing services to taxonomists for standard genome sequencing and annotation.</title>
        <authorList>
            <consortium name="The Broad Institute Genomics Platform"/>
            <consortium name="The Broad Institute Genome Sequencing Center for Infectious Disease"/>
            <person name="Wu L."/>
            <person name="Ma J."/>
        </authorList>
    </citation>
    <scope>NUCLEOTIDE SEQUENCE [LARGE SCALE GENOMIC DNA]</scope>
    <source>
        <strain evidence="10">KCTC 52607</strain>
    </source>
</reference>
<dbReference type="InterPro" id="IPR002657">
    <property type="entry name" value="BilAc:Na_symport/Acr3"/>
</dbReference>
<evidence type="ECO:0000256" key="5">
    <source>
        <dbReference type="ARBA" id="ARBA00022692"/>
    </source>
</evidence>
<keyword evidence="3" id="KW-0813">Transport</keyword>
<dbReference type="EMBL" id="JBHRST010000011">
    <property type="protein sequence ID" value="MFC3097941.1"/>
    <property type="molecule type" value="Genomic_DNA"/>
</dbReference>
<evidence type="ECO:0000256" key="7">
    <source>
        <dbReference type="ARBA" id="ARBA00023136"/>
    </source>
</evidence>
<keyword evidence="6 8" id="KW-1133">Transmembrane helix</keyword>
<dbReference type="PANTHER" id="PTHR43057">
    <property type="entry name" value="ARSENITE EFFLUX TRANSPORTER"/>
    <property type="match status" value="1"/>
</dbReference>
<comment type="similarity">
    <text evidence="2">Belongs to the arsenical resistance-3 (ACR3) (TC 2.A.59) family.</text>
</comment>
<dbReference type="InterPro" id="IPR038770">
    <property type="entry name" value="Na+/solute_symporter_sf"/>
</dbReference>
<dbReference type="PANTHER" id="PTHR43057:SF1">
    <property type="entry name" value="ARSENICAL-RESISTANCE PROTEIN 3"/>
    <property type="match status" value="1"/>
</dbReference>
<keyword evidence="7 8" id="KW-0472">Membrane</keyword>
<sequence>MTRQKLEQHQVWIYLVAILAGLGIGSVAPNTASAFEAVLWPVLGLLLYATFTQVPLTNLPEAFRDRRFMGAVLAGNFLLIPLLVWALLVLLPDDPAIRLGVLLVLLVPCTDWYITFTHLGGGDSRRAIAATPVNLIVQLCLLPVYLWVFMGNAFLELLAADRIASVFLTLIVLPLLAAWLTERWAERRQDGEKIVGQIGWLPVPLLGVVVFLIAGSQVQAVAGALPVLGQVTGVFVVFLVAAALIGLALSKILRLPVGSSRALVFSLGTRNSFVVLPLALALAPQWQTATVVIVFQSLVELFGMVAYLWLVPRMLPAARTSVAA</sequence>
<feature type="transmembrane region" description="Helical" evidence="8">
    <location>
        <begin position="68"/>
        <end position="90"/>
    </location>
</feature>
<accession>A0ABV7E7J5</accession>
<feature type="transmembrane region" description="Helical" evidence="8">
    <location>
        <begin position="289"/>
        <end position="310"/>
    </location>
</feature>
<dbReference type="InterPro" id="IPR004706">
    <property type="entry name" value="Arsenical-R_Acr3"/>
</dbReference>
<comment type="caution">
    <text evidence="9">The sequence shown here is derived from an EMBL/GenBank/DDBJ whole genome shotgun (WGS) entry which is preliminary data.</text>
</comment>
<proteinExistence type="inferred from homology"/>
<keyword evidence="4" id="KW-1003">Cell membrane</keyword>
<dbReference type="Pfam" id="PF01758">
    <property type="entry name" value="SBF"/>
    <property type="match status" value="1"/>
</dbReference>
<gene>
    <name evidence="9" type="ORF">ACFODU_09035</name>
</gene>
<keyword evidence="5 8" id="KW-0812">Transmembrane</keyword>
<feature type="transmembrane region" description="Helical" evidence="8">
    <location>
        <begin position="127"/>
        <end position="150"/>
    </location>
</feature>
<dbReference type="Gene3D" id="1.20.1530.20">
    <property type="match status" value="1"/>
</dbReference>
<evidence type="ECO:0000256" key="3">
    <source>
        <dbReference type="ARBA" id="ARBA00022448"/>
    </source>
</evidence>
<feature type="transmembrane region" description="Helical" evidence="8">
    <location>
        <begin position="227"/>
        <end position="250"/>
    </location>
</feature>
<evidence type="ECO:0000313" key="9">
    <source>
        <dbReference type="EMBL" id="MFC3097941.1"/>
    </source>
</evidence>
<keyword evidence="10" id="KW-1185">Reference proteome</keyword>
<organism evidence="9 10">
    <name type="scientific">Alteraurantiacibacter palmitatis</name>
    <dbReference type="NCBI Taxonomy" id="2054628"/>
    <lineage>
        <taxon>Bacteria</taxon>
        <taxon>Pseudomonadati</taxon>
        <taxon>Pseudomonadota</taxon>
        <taxon>Alphaproteobacteria</taxon>
        <taxon>Sphingomonadales</taxon>
        <taxon>Erythrobacteraceae</taxon>
        <taxon>Alteraurantiacibacter</taxon>
    </lineage>
</organism>
<feature type="transmembrane region" description="Helical" evidence="8">
    <location>
        <begin position="262"/>
        <end position="283"/>
    </location>
</feature>
<feature type="transmembrane region" description="Helical" evidence="8">
    <location>
        <begin position="194"/>
        <end position="215"/>
    </location>
</feature>
<evidence type="ECO:0000256" key="8">
    <source>
        <dbReference type="SAM" id="Phobius"/>
    </source>
</evidence>